<protein>
    <submittedName>
        <fullName evidence="3">Uncharacterized protein</fullName>
    </submittedName>
</protein>
<feature type="compositionally biased region" description="Pro residues" evidence="1">
    <location>
        <begin position="109"/>
        <end position="118"/>
    </location>
</feature>
<feature type="chain" id="PRO_5042194992" evidence="2">
    <location>
        <begin position="21"/>
        <end position="135"/>
    </location>
</feature>
<evidence type="ECO:0000313" key="4">
    <source>
        <dbReference type="Proteomes" id="UP001221413"/>
    </source>
</evidence>
<organism evidence="3 4">
    <name type="scientific">Drechslerella dactyloides</name>
    <name type="common">Nematode-trapping fungus</name>
    <name type="synonym">Arthrobotrys dactyloides</name>
    <dbReference type="NCBI Taxonomy" id="74499"/>
    <lineage>
        <taxon>Eukaryota</taxon>
        <taxon>Fungi</taxon>
        <taxon>Dikarya</taxon>
        <taxon>Ascomycota</taxon>
        <taxon>Pezizomycotina</taxon>
        <taxon>Orbiliomycetes</taxon>
        <taxon>Orbiliales</taxon>
        <taxon>Orbiliaceae</taxon>
        <taxon>Drechslerella</taxon>
    </lineage>
</organism>
<feature type="signal peptide" evidence="2">
    <location>
        <begin position="1"/>
        <end position="20"/>
    </location>
</feature>
<sequence length="135" mass="14705">MRPAKTLLLTLPLTILSSSALPLYAAPRPQTTLAPPYASPIRRRAKDINPDTSGFEPIDNTNQVNEPTIPTTYTDSSIPASHALELAPPLPPPLPPPDEVRPQKATPDPQTPSKPAQPNPSVWKKLVHKDDTIRM</sequence>
<gene>
    <name evidence="3" type="ORF">Dda_1186</name>
</gene>
<comment type="caution">
    <text evidence="3">The sequence shown here is derived from an EMBL/GenBank/DDBJ whole genome shotgun (WGS) entry which is preliminary data.</text>
</comment>
<accession>A0AAD6NMS3</accession>
<dbReference type="EMBL" id="JAQGDS010000001">
    <property type="protein sequence ID" value="KAJ6265031.1"/>
    <property type="molecule type" value="Genomic_DNA"/>
</dbReference>
<feature type="compositionally biased region" description="Pro residues" evidence="1">
    <location>
        <begin position="88"/>
        <end position="97"/>
    </location>
</feature>
<evidence type="ECO:0000313" key="3">
    <source>
        <dbReference type="EMBL" id="KAJ6265031.1"/>
    </source>
</evidence>
<feature type="region of interest" description="Disordered" evidence="1">
    <location>
        <begin position="28"/>
        <end position="135"/>
    </location>
</feature>
<name>A0AAD6NMS3_DREDA</name>
<feature type="compositionally biased region" description="Polar residues" evidence="1">
    <location>
        <begin position="59"/>
        <end position="79"/>
    </location>
</feature>
<proteinExistence type="predicted"/>
<keyword evidence="4" id="KW-1185">Reference proteome</keyword>
<dbReference type="Proteomes" id="UP001221413">
    <property type="component" value="Unassembled WGS sequence"/>
</dbReference>
<reference evidence="3" key="1">
    <citation type="submission" date="2023-01" db="EMBL/GenBank/DDBJ databases">
        <title>The chitinases involved in constricting ring structure development in the nematode-trapping fungus Drechslerella dactyloides.</title>
        <authorList>
            <person name="Wang R."/>
            <person name="Zhang L."/>
            <person name="Tang P."/>
            <person name="Li S."/>
            <person name="Liang L."/>
        </authorList>
    </citation>
    <scope>NUCLEOTIDE SEQUENCE</scope>
    <source>
        <strain evidence="3">YMF1.00031</strain>
    </source>
</reference>
<keyword evidence="2" id="KW-0732">Signal</keyword>
<dbReference type="AlphaFoldDB" id="A0AAD6NMS3"/>
<evidence type="ECO:0000256" key="1">
    <source>
        <dbReference type="SAM" id="MobiDB-lite"/>
    </source>
</evidence>
<evidence type="ECO:0000256" key="2">
    <source>
        <dbReference type="SAM" id="SignalP"/>
    </source>
</evidence>